<dbReference type="Pfam" id="PF22725">
    <property type="entry name" value="GFO_IDH_MocA_C3"/>
    <property type="match status" value="1"/>
</dbReference>
<dbReference type="EMBL" id="AZIL01002514">
    <property type="protein sequence ID" value="EWM21326.1"/>
    <property type="molecule type" value="Genomic_DNA"/>
</dbReference>
<dbReference type="GO" id="GO:0016491">
    <property type="term" value="F:oxidoreductase activity"/>
    <property type="evidence" value="ECO:0007669"/>
    <property type="project" value="UniProtKB-KW"/>
</dbReference>
<dbReference type="Proteomes" id="UP000019335">
    <property type="component" value="Unassembled WGS sequence"/>
</dbReference>
<dbReference type="SUPFAM" id="SSF51735">
    <property type="entry name" value="NAD(P)-binding Rossmann-fold domains"/>
    <property type="match status" value="1"/>
</dbReference>
<gene>
    <name evidence="5" type="ORF">Naga_100214g7</name>
</gene>
<dbReference type="OrthoDB" id="64915at2759"/>
<keyword evidence="2" id="KW-0560">Oxidoreductase</keyword>
<dbReference type="InterPro" id="IPR055170">
    <property type="entry name" value="GFO_IDH_MocA-like_dom"/>
</dbReference>
<dbReference type="GO" id="GO:0000166">
    <property type="term" value="F:nucleotide binding"/>
    <property type="evidence" value="ECO:0007669"/>
    <property type="project" value="InterPro"/>
</dbReference>
<evidence type="ECO:0000259" key="4">
    <source>
        <dbReference type="Pfam" id="PF22725"/>
    </source>
</evidence>
<evidence type="ECO:0000313" key="6">
    <source>
        <dbReference type="Proteomes" id="UP000019335"/>
    </source>
</evidence>
<dbReference type="GO" id="GO:0005737">
    <property type="term" value="C:cytoplasm"/>
    <property type="evidence" value="ECO:0007669"/>
    <property type="project" value="TreeGrafter"/>
</dbReference>
<dbReference type="Pfam" id="PF01408">
    <property type="entry name" value="GFO_IDH_MocA"/>
    <property type="match status" value="1"/>
</dbReference>
<keyword evidence="6" id="KW-1185">Reference proteome</keyword>
<protein>
    <submittedName>
        <fullName evidence="5">Putative oxidoreductase yrbe</fullName>
    </submittedName>
</protein>
<comment type="caution">
    <text evidence="5">The sequence shown here is derived from an EMBL/GenBank/DDBJ whole genome shotgun (WGS) entry which is preliminary data.</text>
</comment>
<dbReference type="InterPro" id="IPR000683">
    <property type="entry name" value="Gfo/Idh/MocA-like_OxRdtase_N"/>
</dbReference>
<evidence type="ECO:0000259" key="3">
    <source>
        <dbReference type="Pfam" id="PF01408"/>
    </source>
</evidence>
<dbReference type="SUPFAM" id="SSF55347">
    <property type="entry name" value="Glyceraldehyde-3-phosphate dehydrogenase-like, C-terminal domain"/>
    <property type="match status" value="1"/>
</dbReference>
<reference evidence="5 6" key="1">
    <citation type="journal article" date="2014" name="Mol. Plant">
        <title>Chromosome Scale Genome Assembly and Transcriptome Profiling of Nannochloropsis gaditana in Nitrogen Depletion.</title>
        <authorList>
            <person name="Corteggiani Carpinelli E."/>
            <person name="Telatin A."/>
            <person name="Vitulo N."/>
            <person name="Forcato C."/>
            <person name="D'Angelo M."/>
            <person name="Schiavon R."/>
            <person name="Vezzi A."/>
            <person name="Giacometti G.M."/>
            <person name="Morosinotto T."/>
            <person name="Valle G."/>
        </authorList>
    </citation>
    <scope>NUCLEOTIDE SEQUENCE [LARGE SCALE GENOMIC DNA]</scope>
    <source>
        <strain evidence="5 6">B-31</strain>
    </source>
</reference>
<feature type="domain" description="Gfo/Idh/MocA-like oxidoreductase N-terminal" evidence="3">
    <location>
        <begin position="10"/>
        <end position="124"/>
    </location>
</feature>
<dbReference type="AlphaFoldDB" id="W7TLJ5"/>
<dbReference type="InterPro" id="IPR036291">
    <property type="entry name" value="NAD(P)-bd_dom_sf"/>
</dbReference>
<dbReference type="Gene3D" id="3.40.50.720">
    <property type="entry name" value="NAD(P)-binding Rossmann-like Domain"/>
    <property type="match status" value="1"/>
</dbReference>
<dbReference type="PANTHER" id="PTHR42840">
    <property type="entry name" value="NAD(P)-BINDING ROSSMANN-FOLD SUPERFAMILY PROTEIN-RELATED"/>
    <property type="match status" value="1"/>
</dbReference>
<sequence>MPSSHPRHQILVIGAGRMGTIRAAAFYGSRTSTLAGIVDADEAKAAELGRQYHAPAFSNLSTALRALPDVRAVWICTPTPLHTESIKESMEAGLAVGIEKPVAIQTDDIRLCYQWAAEKNVPLYCSFQRRIDPSYVQLLQTVKEGKIGDIRSVRAVFRDHPVPSLEFLRLGGDIFHDLVVHDADFIMHLLQETPSSVYATGSAFHPSLRAHRIIDTAHCLLHFPSGVLASIELSRSSPYGYDQRIEVCGTEGMLYIKNELNTHVVSVTAAGGIAHANPVHSFPERFARAYVMEVEDFGKILNGKSAPTITCEDSINSTRVAQACGRSVIDGRPVPL</sequence>
<name>W7TLJ5_9STRA</name>
<dbReference type="Gene3D" id="3.30.360.10">
    <property type="entry name" value="Dihydrodipicolinate Reductase, domain 2"/>
    <property type="match status" value="1"/>
</dbReference>
<proteinExistence type="inferred from homology"/>
<dbReference type="GO" id="GO:0006740">
    <property type="term" value="P:NADPH regeneration"/>
    <property type="evidence" value="ECO:0007669"/>
    <property type="project" value="TreeGrafter"/>
</dbReference>
<accession>W7TLJ5</accession>
<dbReference type="PANTHER" id="PTHR42840:SF3">
    <property type="entry name" value="BINDING ROSSMANN FOLD OXIDOREDUCTASE, PUTATIVE (AFU_ORTHOLOGUE AFUA_2G10240)-RELATED"/>
    <property type="match status" value="1"/>
</dbReference>
<organism evidence="5 6">
    <name type="scientific">Nannochloropsis gaditana</name>
    <dbReference type="NCBI Taxonomy" id="72520"/>
    <lineage>
        <taxon>Eukaryota</taxon>
        <taxon>Sar</taxon>
        <taxon>Stramenopiles</taxon>
        <taxon>Ochrophyta</taxon>
        <taxon>Eustigmatophyceae</taxon>
        <taxon>Eustigmatales</taxon>
        <taxon>Monodopsidaceae</taxon>
        <taxon>Nannochloropsis</taxon>
    </lineage>
</organism>
<comment type="similarity">
    <text evidence="1">Belongs to the Gfo/Idh/MocA family.</text>
</comment>
<evidence type="ECO:0000256" key="2">
    <source>
        <dbReference type="ARBA" id="ARBA00023002"/>
    </source>
</evidence>
<feature type="domain" description="GFO/IDH/MocA-like oxidoreductase" evidence="4">
    <location>
        <begin position="136"/>
        <end position="254"/>
    </location>
</feature>
<evidence type="ECO:0000313" key="5">
    <source>
        <dbReference type="EMBL" id="EWM21326.1"/>
    </source>
</evidence>
<evidence type="ECO:0000256" key="1">
    <source>
        <dbReference type="ARBA" id="ARBA00010928"/>
    </source>
</evidence>